<dbReference type="AlphaFoldDB" id="A0A9W6WKB1"/>
<dbReference type="Pfam" id="PF08030">
    <property type="entry name" value="NAD_binding_6"/>
    <property type="match status" value="1"/>
</dbReference>
<evidence type="ECO:0000256" key="12">
    <source>
        <dbReference type="ARBA" id="ARBA00023065"/>
    </source>
</evidence>
<feature type="transmembrane region" description="Helical" evidence="16">
    <location>
        <begin position="380"/>
        <end position="398"/>
    </location>
</feature>
<dbReference type="GO" id="GO:0052851">
    <property type="term" value="F:ferric-chelate reductase (NADPH) activity"/>
    <property type="evidence" value="ECO:0007669"/>
    <property type="project" value="UniProtKB-EC"/>
</dbReference>
<name>A0A9W6WKB1_CANBO</name>
<dbReference type="InterPro" id="IPR039261">
    <property type="entry name" value="FNR_nucleotide-bd"/>
</dbReference>
<evidence type="ECO:0000256" key="2">
    <source>
        <dbReference type="ARBA" id="ARBA00006278"/>
    </source>
</evidence>
<keyword evidence="4" id="KW-0813">Transport</keyword>
<evidence type="ECO:0000256" key="10">
    <source>
        <dbReference type="ARBA" id="ARBA00022989"/>
    </source>
</evidence>
<feature type="transmembrane region" description="Helical" evidence="16">
    <location>
        <begin position="317"/>
        <end position="339"/>
    </location>
</feature>
<dbReference type="SFLD" id="SFLDG01168">
    <property type="entry name" value="Ferric_reductase_subgroup_(FRE"/>
    <property type="match status" value="1"/>
</dbReference>
<proteinExistence type="inferred from homology"/>
<dbReference type="PANTHER" id="PTHR32361:SF9">
    <property type="entry name" value="FERRIC REDUCTASE TRANSMEMBRANE COMPONENT 3-RELATED"/>
    <property type="match status" value="1"/>
</dbReference>
<keyword evidence="17" id="KW-0732">Signal</keyword>
<dbReference type="Gene3D" id="3.40.50.80">
    <property type="entry name" value="Nucleotide-binding domain of ferredoxin-NADP reductase (FNR) module"/>
    <property type="match status" value="1"/>
</dbReference>
<evidence type="ECO:0000256" key="11">
    <source>
        <dbReference type="ARBA" id="ARBA00023002"/>
    </source>
</evidence>
<feature type="domain" description="FAD-binding FR-type" evidence="18">
    <location>
        <begin position="414"/>
        <end position="532"/>
    </location>
</feature>
<dbReference type="InterPro" id="IPR017927">
    <property type="entry name" value="FAD-bd_FR_type"/>
</dbReference>
<dbReference type="EC" id="1.16.1.9" evidence="3"/>
<dbReference type="InterPro" id="IPR051410">
    <property type="entry name" value="Ferric/Cupric_Reductase"/>
</dbReference>
<evidence type="ECO:0000256" key="9">
    <source>
        <dbReference type="ARBA" id="ARBA00022982"/>
    </source>
</evidence>
<evidence type="ECO:0000256" key="13">
    <source>
        <dbReference type="ARBA" id="ARBA00023136"/>
    </source>
</evidence>
<protein>
    <recommendedName>
        <fullName evidence="3">ferric-chelate reductase (NADPH)</fullName>
        <ecNumber evidence="3">1.16.1.9</ecNumber>
    </recommendedName>
</protein>
<evidence type="ECO:0000256" key="15">
    <source>
        <dbReference type="ARBA" id="ARBA00048483"/>
    </source>
</evidence>
<keyword evidence="11" id="KW-0560">Oxidoreductase</keyword>
<evidence type="ECO:0000256" key="8">
    <source>
        <dbReference type="ARBA" id="ARBA00022827"/>
    </source>
</evidence>
<evidence type="ECO:0000256" key="17">
    <source>
        <dbReference type="SAM" id="SignalP"/>
    </source>
</evidence>
<feature type="transmembrane region" description="Helical" evidence="16">
    <location>
        <begin position="237"/>
        <end position="258"/>
    </location>
</feature>
<evidence type="ECO:0000256" key="14">
    <source>
        <dbReference type="ARBA" id="ARBA00023180"/>
    </source>
</evidence>
<keyword evidence="6" id="KW-0285">Flavoprotein</keyword>
<evidence type="ECO:0000313" key="20">
    <source>
        <dbReference type="Proteomes" id="UP001165120"/>
    </source>
</evidence>
<keyword evidence="12" id="KW-0406">Ion transport</keyword>
<evidence type="ECO:0000256" key="16">
    <source>
        <dbReference type="SAM" id="Phobius"/>
    </source>
</evidence>
<keyword evidence="14" id="KW-0325">Glycoprotein</keyword>
<evidence type="ECO:0000259" key="18">
    <source>
        <dbReference type="PROSITE" id="PS51384"/>
    </source>
</evidence>
<keyword evidence="20" id="KW-1185">Reference proteome</keyword>
<comment type="caution">
    <text evidence="19">The sequence shown here is derived from an EMBL/GenBank/DDBJ whole genome shotgun (WGS) entry which is preliminary data.</text>
</comment>
<keyword evidence="7 16" id="KW-0812">Transmembrane</keyword>
<reference evidence="19" key="1">
    <citation type="submission" date="2023-04" db="EMBL/GenBank/DDBJ databases">
        <title>Candida boidinii NBRC 10035.</title>
        <authorList>
            <person name="Ichikawa N."/>
            <person name="Sato H."/>
            <person name="Tonouchi N."/>
        </authorList>
    </citation>
    <scope>NUCLEOTIDE SEQUENCE</scope>
    <source>
        <strain evidence="19">NBRC 10035</strain>
    </source>
</reference>
<feature type="transmembrane region" description="Helical" evidence="16">
    <location>
        <begin position="278"/>
        <end position="296"/>
    </location>
</feature>
<dbReference type="Pfam" id="PF08022">
    <property type="entry name" value="FAD_binding_8"/>
    <property type="match status" value="1"/>
</dbReference>
<dbReference type="CDD" id="cd06186">
    <property type="entry name" value="NOX_Duox_like_FAD_NADP"/>
    <property type="match status" value="1"/>
</dbReference>
<accession>A0A9W6WKB1</accession>
<evidence type="ECO:0000256" key="1">
    <source>
        <dbReference type="ARBA" id="ARBA00004651"/>
    </source>
</evidence>
<sequence>MKLTSISPIIISALLLSKETYAGKWVKYSHGDYVFMGCADSVQKYAQYCETVGKTYKCLCKSQPEIASVLDCIYNKNEEDKNEAIDSFIKNCEVFNKTYTPEKFEKIYNNYTDSFVDLSADKHFNATEITTSPVKGGKIDKTANQYQQAYNRRWGNVTRSHYLGMGALLYWGVLMLVCSIGNWICFLAPSFTRKFNGKICNGYRRLITLPPLYKRRHTEPLNYFGMSGFVPTRFESIVIFVFFVYCFLSTAILGYTWQTGDPVFKNHESGVSRYVGDRAAIFASYIFPLLFIFAGRNNFLLWITRWKQSTFVTYHKWLSRIGCLLIFVHSVAMACQSQGLGKWNSRLATYWYRWGIIGILSFWLAGASASYTIRKHLYEVFVISHIVLVAIGLAAAWIHSRSQLYEQFYIACAAVWCFDRFVRIVRLCYFGIRTAQATVLEEGTMKISIPYHKHFTPFPGAHGYVHFLTPANFWQSHPFTFIYNKEDKEHLHFYIKAKKGVTKRIHDAIIKNGGSHQVKVMLEGPYGNRNGYERYDKALLIAGGNGIPGIYSHAISMIQNSVKTEVKLIWVIREYRILNWFKNELAHFKV</sequence>
<comment type="subcellular location">
    <subcellularLocation>
        <location evidence="1">Cell membrane</location>
        <topology evidence="1">Multi-pass membrane protein</topology>
    </subcellularLocation>
</comment>
<dbReference type="PROSITE" id="PS51384">
    <property type="entry name" value="FAD_FR"/>
    <property type="match status" value="1"/>
</dbReference>
<dbReference type="EMBL" id="BSXN01002205">
    <property type="protein sequence ID" value="GME75906.1"/>
    <property type="molecule type" value="Genomic_DNA"/>
</dbReference>
<keyword evidence="13 16" id="KW-0472">Membrane</keyword>
<evidence type="ECO:0000256" key="5">
    <source>
        <dbReference type="ARBA" id="ARBA00022475"/>
    </source>
</evidence>
<gene>
    <name evidence="19" type="ORF">Cboi02_000497400</name>
</gene>
<dbReference type="GO" id="GO:0015677">
    <property type="term" value="P:copper ion import"/>
    <property type="evidence" value="ECO:0007669"/>
    <property type="project" value="TreeGrafter"/>
</dbReference>
<evidence type="ECO:0000313" key="19">
    <source>
        <dbReference type="EMBL" id="GME75906.1"/>
    </source>
</evidence>
<dbReference type="SFLD" id="SFLDS00052">
    <property type="entry name" value="Ferric_Reductase_Domain"/>
    <property type="match status" value="1"/>
</dbReference>
<dbReference type="GO" id="GO:0005886">
    <property type="term" value="C:plasma membrane"/>
    <property type="evidence" value="ECO:0007669"/>
    <property type="project" value="UniProtKB-SubCell"/>
</dbReference>
<dbReference type="SUPFAM" id="SSF63380">
    <property type="entry name" value="Riboflavin synthase domain-like"/>
    <property type="match status" value="1"/>
</dbReference>
<dbReference type="InterPro" id="IPR013121">
    <property type="entry name" value="Fe_red_NAD-bd_6"/>
</dbReference>
<dbReference type="Proteomes" id="UP001165120">
    <property type="component" value="Unassembled WGS sequence"/>
</dbReference>
<dbReference type="InterPro" id="IPR013130">
    <property type="entry name" value="Fe3_Rdtase_TM_dom"/>
</dbReference>
<keyword evidence="5" id="KW-1003">Cell membrane</keyword>
<feature type="signal peptide" evidence="17">
    <location>
        <begin position="1"/>
        <end position="22"/>
    </location>
</feature>
<comment type="catalytic activity">
    <reaction evidence="15">
        <text>2 a Fe(II)-siderophore + NADP(+) + H(+) = 2 a Fe(III)-siderophore + NADPH</text>
        <dbReference type="Rhea" id="RHEA:28795"/>
        <dbReference type="Rhea" id="RHEA-COMP:11342"/>
        <dbReference type="Rhea" id="RHEA-COMP:11344"/>
        <dbReference type="ChEBI" id="CHEBI:15378"/>
        <dbReference type="ChEBI" id="CHEBI:29033"/>
        <dbReference type="ChEBI" id="CHEBI:29034"/>
        <dbReference type="ChEBI" id="CHEBI:57783"/>
        <dbReference type="ChEBI" id="CHEBI:58349"/>
        <dbReference type="EC" id="1.16.1.9"/>
    </reaction>
</comment>
<dbReference type="InterPro" id="IPR017938">
    <property type="entry name" value="Riboflavin_synthase-like_b-brl"/>
</dbReference>
<feature type="transmembrane region" description="Helical" evidence="16">
    <location>
        <begin position="351"/>
        <end position="373"/>
    </location>
</feature>
<feature type="transmembrane region" description="Helical" evidence="16">
    <location>
        <begin position="168"/>
        <end position="188"/>
    </location>
</feature>
<evidence type="ECO:0000256" key="7">
    <source>
        <dbReference type="ARBA" id="ARBA00022692"/>
    </source>
</evidence>
<organism evidence="19 20">
    <name type="scientific">Candida boidinii</name>
    <name type="common">Yeast</name>
    <dbReference type="NCBI Taxonomy" id="5477"/>
    <lineage>
        <taxon>Eukaryota</taxon>
        <taxon>Fungi</taxon>
        <taxon>Dikarya</taxon>
        <taxon>Ascomycota</taxon>
        <taxon>Saccharomycotina</taxon>
        <taxon>Pichiomycetes</taxon>
        <taxon>Pichiales</taxon>
        <taxon>Pichiaceae</taxon>
        <taxon>Ogataea</taxon>
        <taxon>Ogataea/Candida clade</taxon>
    </lineage>
</organism>
<keyword evidence="8" id="KW-0274">FAD</keyword>
<dbReference type="InterPro" id="IPR013112">
    <property type="entry name" value="FAD-bd_8"/>
</dbReference>
<evidence type="ECO:0000256" key="3">
    <source>
        <dbReference type="ARBA" id="ARBA00012668"/>
    </source>
</evidence>
<keyword evidence="10 16" id="KW-1133">Transmembrane helix</keyword>
<evidence type="ECO:0000256" key="4">
    <source>
        <dbReference type="ARBA" id="ARBA00022448"/>
    </source>
</evidence>
<dbReference type="SUPFAM" id="SSF52343">
    <property type="entry name" value="Ferredoxin reductase-like, C-terminal NADP-linked domain"/>
    <property type="match status" value="1"/>
</dbReference>
<dbReference type="GO" id="GO:0006879">
    <property type="term" value="P:intracellular iron ion homeostasis"/>
    <property type="evidence" value="ECO:0007669"/>
    <property type="project" value="TreeGrafter"/>
</dbReference>
<dbReference type="GO" id="GO:0006826">
    <property type="term" value="P:iron ion transport"/>
    <property type="evidence" value="ECO:0007669"/>
    <property type="project" value="TreeGrafter"/>
</dbReference>
<keyword evidence="9" id="KW-0249">Electron transport</keyword>
<dbReference type="PANTHER" id="PTHR32361">
    <property type="entry name" value="FERRIC/CUPRIC REDUCTASE TRANSMEMBRANE COMPONENT"/>
    <property type="match status" value="1"/>
</dbReference>
<dbReference type="Pfam" id="PF01794">
    <property type="entry name" value="Ferric_reduct"/>
    <property type="match status" value="1"/>
</dbReference>
<feature type="chain" id="PRO_5040869819" description="ferric-chelate reductase (NADPH)" evidence="17">
    <location>
        <begin position="23"/>
        <end position="590"/>
    </location>
</feature>
<comment type="similarity">
    <text evidence="2">Belongs to the ferric reductase (FRE) family.</text>
</comment>
<evidence type="ECO:0000256" key="6">
    <source>
        <dbReference type="ARBA" id="ARBA00022630"/>
    </source>
</evidence>